<comment type="caution">
    <text evidence="1">The sequence shown here is derived from an EMBL/GenBank/DDBJ whole genome shotgun (WGS) entry which is preliminary data.</text>
</comment>
<keyword evidence="2" id="KW-1185">Reference proteome</keyword>
<dbReference type="Proteomes" id="UP000789739">
    <property type="component" value="Unassembled WGS sequence"/>
</dbReference>
<evidence type="ECO:0000313" key="1">
    <source>
        <dbReference type="EMBL" id="CAG8537524.1"/>
    </source>
</evidence>
<gene>
    <name evidence="1" type="ORF">PBRASI_LOCUS4421</name>
</gene>
<organism evidence="1 2">
    <name type="scientific">Paraglomus brasilianum</name>
    <dbReference type="NCBI Taxonomy" id="144538"/>
    <lineage>
        <taxon>Eukaryota</taxon>
        <taxon>Fungi</taxon>
        <taxon>Fungi incertae sedis</taxon>
        <taxon>Mucoromycota</taxon>
        <taxon>Glomeromycotina</taxon>
        <taxon>Glomeromycetes</taxon>
        <taxon>Paraglomerales</taxon>
        <taxon>Paraglomeraceae</taxon>
        <taxon>Paraglomus</taxon>
    </lineage>
</organism>
<dbReference type="AlphaFoldDB" id="A0A9N9ANW6"/>
<sequence>MLSYKQMELSIGGLMTRTYLKHMIKLLESENFEAATNDVFSDLTKTHHGVVPIAHPKIQCHKELDDNGINTTSYIDTDANMPLRIILSI</sequence>
<protein>
    <submittedName>
        <fullName evidence="1">9117_t:CDS:1</fullName>
    </submittedName>
</protein>
<proteinExistence type="predicted"/>
<dbReference type="OrthoDB" id="1882547at2759"/>
<name>A0A9N9ANW6_9GLOM</name>
<dbReference type="EMBL" id="CAJVPI010000456">
    <property type="protein sequence ID" value="CAG8537524.1"/>
    <property type="molecule type" value="Genomic_DNA"/>
</dbReference>
<evidence type="ECO:0000313" key="2">
    <source>
        <dbReference type="Proteomes" id="UP000789739"/>
    </source>
</evidence>
<reference evidence="1" key="1">
    <citation type="submission" date="2021-06" db="EMBL/GenBank/DDBJ databases">
        <authorList>
            <person name="Kallberg Y."/>
            <person name="Tangrot J."/>
            <person name="Rosling A."/>
        </authorList>
    </citation>
    <scope>NUCLEOTIDE SEQUENCE</scope>
    <source>
        <strain evidence="1">BR232B</strain>
    </source>
</reference>
<accession>A0A9N9ANW6</accession>